<dbReference type="GO" id="GO:0009396">
    <property type="term" value="P:folic acid-containing compound biosynthetic process"/>
    <property type="evidence" value="ECO:0007669"/>
    <property type="project" value="TreeGrafter"/>
</dbReference>
<comment type="catalytic activity">
    <reaction evidence="4">
        <text>(6S)-5-formyl-5,6,7,8-tetrahydrofolate + ATP = (6R)-5,10-methenyltetrahydrofolate + ADP + phosphate</text>
        <dbReference type="Rhea" id="RHEA:10488"/>
        <dbReference type="ChEBI" id="CHEBI:30616"/>
        <dbReference type="ChEBI" id="CHEBI:43474"/>
        <dbReference type="ChEBI" id="CHEBI:57455"/>
        <dbReference type="ChEBI" id="CHEBI:57457"/>
        <dbReference type="ChEBI" id="CHEBI:456216"/>
        <dbReference type="EC" id="6.3.3.2"/>
    </reaction>
</comment>
<evidence type="ECO:0000256" key="4">
    <source>
        <dbReference type="RuleBase" id="RU361279"/>
    </source>
</evidence>
<dbReference type="Gene3D" id="3.40.50.10420">
    <property type="entry name" value="NagB/RpiA/CoA transferase-like"/>
    <property type="match status" value="1"/>
</dbReference>
<proteinExistence type="inferred from homology"/>
<comment type="caution">
    <text evidence="5">The sequence shown here is derived from an EMBL/GenBank/DDBJ whole genome shotgun (WGS) entry which is preliminary data.</text>
</comment>
<dbReference type="OrthoDB" id="3242798at2"/>
<comment type="cofactor">
    <cofactor evidence="4">
        <name>Mg(2+)</name>
        <dbReference type="ChEBI" id="CHEBI:18420"/>
    </cofactor>
</comment>
<dbReference type="PIRSF" id="PIRSF006806">
    <property type="entry name" value="FTHF_cligase"/>
    <property type="match status" value="1"/>
</dbReference>
<gene>
    <name evidence="5" type="ORF">C1I93_26165</name>
</gene>
<dbReference type="Pfam" id="PF01812">
    <property type="entry name" value="5-FTHF_cyc-lig"/>
    <property type="match status" value="1"/>
</dbReference>
<dbReference type="InterPro" id="IPR037171">
    <property type="entry name" value="NagB/RpiA_transferase-like"/>
</dbReference>
<dbReference type="RefSeq" id="WP_111245948.1">
    <property type="nucleotide sequence ID" value="NZ_AP023358.1"/>
</dbReference>
<protein>
    <recommendedName>
        <fullName evidence="4">5-formyltetrahydrofolate cyclo-ligase</fullName>
        <ecNumber evidence="4">6.3.3.2</ecNumber>
    </recommendedName>
</protein>
<dbReference type="GO" id="GO:0005524">
    <property type="term" value="F:ATP binding"/>
    <property type="evidence" value="ECO:0007669"/>
    <property type="project" value="UniProtKB-KW"/>
</dbReference>
<evidence type="ECO:0000256" key="2">
    <source>
        <dbReference type="ARBA" id="ARBA00022741"/>
    </source>
</evidence>
<evidence type="ECO:0000313" key="6">
    <source>
        <dbReference type="Proteomes" id="UP000248627"/>
    </source>
</evidence>
<sequence>MPEFAQDAEVTHEAKRERRVALLAHRRALPEAVRLAAAERLQAELVTLLRRLRPSRVTAYAPVGTEPGGPDLPAVLAAALPAGAQLLLPVLRDDLDLDWAAWTGPADMVAAGRGIREPASPRLGVRAITTADLVVLPGLAVDRRGVRLGRGGGSYDRALARLPATARTVVPLYDGELLDALPAAPHDRPVGAVVTPTGGLHPLAPPAGVVPHTCAGRTGGR</sequence>
<dbReference type="EC" id="6.3.3.2" evidence="4"/>
<dbReference type="NCBIfam" id="TIGR02727">
    <property type="entry name" value="MTHFS_bact"/>
    <property type="match status" value="1"/>
</dbReference>
<keyword evidence="4" id="KW-0479">Metal-binding</keyword>
<keyword evidence="6" id="KW-1185">Reference proteome</keyword>
<dbReference type="SUPFAM" id="SSF100950">
    <property type="entry name" value="NagB/RpiA/CoA transferase-like"/>
    <property type="match status" value="1"/>
</dbReference>
<reference evidence="5 6" key="1">
    <citation type="submission" date="2018-01" db="EMBL/GenBank/DDBJ databases">
        <title>Draft genome sequence of Jishengella endophytica.</title>
        <authorList>
            <person name="Sahin N."/>
            <person name="Ay H."/>
            <person name="Saygin H."/>
        </authorList>
    </citation>
    <scope>NUCLEOTIDE SEQUENCE [LARGE SCALE GENOMIC DNA]</scope>
    <source>
        <strain evidence="5 6">DSM 45430</strain>
    </source>
</reference>
<evidence type="ECO:0000256" key="1">
    <source>
        <dbReference type="ARBA" id="ARBA00010638"/>
    </source>
</evidence>
<organism evidence="5 6">
    <name type="scientific">Micromonospora endophytica</name>
    <dbReference type="NCBI Taxonomy" id="515350"/>
    <lineage>
        <taxon>Bacteria</taxon>
        <taxon>Bacillati</taxon>
        <taxon>Actinomycetota</taxon>
        <taxon>Actinomycetes</taxon>
        <taxon>Micromonosporales</taxon>
        <taxon>Micromonosporaceae</taxon>
        <taxon>Micromonospora</taxon>
    </lineage>
</organism>
<keyword evidence="2 4" id="KW-0547">Nucleotide-binding</keyword>
<name>A0A2W2BJ78_9ACTN</name>
<evidence type="ECO:0000313" key="5">
    <source>
        <dbReference type="EMBL" id="PZF87541.1"/>
    </source>
</evidence>
<evidence type="ECO:0000256" key="3">
    <source>
        <dbReference type="ARBA" id="ARBA00022840"/>
    </source>
</evidence>
<keyword evidence="3 4" id="KW-0067">ATP-binding</keyword>
<dbReference type="PANTHER" id="PTHR23407">
    <property type="entry name" value="ATPASE INHIBITOR/5-FORMYLTETRAHYDROFOLATE CYCLO-LIGASE"/>
    <property type="match status" value="1"/>
</dbReference>
<dbReference type="InterPro" id="IPR024185">
    <property type="entry name" value="FTHF_cligase-like_sf"/>
</dbReference>
<dbReference type="PANTHER" id="PTHR23407:SF1">
    <property type="entry name" value="5-FORMYLTETRAHYDROFOLATE CYCLO-LIGASE"/>
    <property type="match status" value="1"/>
</dbReference>
<keyword evidence="5" id="KW-0436">Ligase</keyword>
<accession>A0A2W2BJ78</accession>
<dbReference type="GO" id="GO:0030272">
    <property type="term" value="F:5-formyltetrahydrofolate cyclo-ligase activity"/>
    <property type="evidence" value="ECO:0007669"/>
    <property type="project" value="UniProtKB-EC"/>
</dbReference>
<dbReference type="GO" id="GO:0046872">
    <property type="term" value="F:metal ion binding"/>
    <property type="evidence" value="ECO:0007669"/>
    <property type="project" value="UniProtKB-KW"/>
</dbReference>
<keyword evidence="4" id="KW-0460">Magnesium</keyword>
<dbReference type="InterPro" id="IPR002698">
    <property type="entry name" value="FTHF_cligase"/>
</dbReference>
<dbReference type="Proteomes" id="UP000248627">
    <property type="component" value="Unassembled WGS sequence"/>
</dbReference>
<dbReference type="AlphaFoldDB" id="A0A2W2BJ78"/>
<comment type="similarity">
    <text evidence="1 4">Belongs to the 5-formyltetrahydrofolate cyclo-ligase family.</text>
</comment>
<dbReference type="GO" id="GO:0035999">
    <property type="term" value="P:tetrahydrofolate interconversion"/>
    <property type="evidence" value="ECO:0007669"/>
    <property type="project" value="TreeGrafter"/>
</dbReference>
<dbReference type="EMBL" id="POTX01000265">
    <property type="protein sequence ID" value="PZF87541.1"/>
    <property type="molecule type" value="Genomic_DNA"/>
</dbReference>